<evidence type="ECO:0000256" key="1">
    <source>
        <dbReference type="ARBA" id="ARBA00001049"/>
    </source>
</evidence>
<dbReference type="RefSeq" id="WP_345932138.1">
    <property type="nucleotide sequence ID" value="NZ_JBBKTV010000002.1"/>
</dbReference>
<keyword evidence="9" id="KW-0317">Glutathione biosynthesis</keyword>
<dbReference type="PRINTS" id="PR01210">
    <property type="entry name" value="GGTRANSPTASE"/>
</dbReference>
<dbReference type="SUPFAM" id="SSF56235">
    <property type="entry name" value="N-terminal nucleophile aminohydrolases (Ntn hydrolases)"/>
    <property type="match status" value="1"/>
</dbReference>
<dbReference type="EMBL" id="JBBKTW010000011">
    <property type="protein sequence ID" value="MEN2991439.1"/>
    <property type="molecule type" value="Genomic_DNA"/>
</dbReference>
<dbReference type="InterPro" id="IPR000101">
    <property type="entry name" value="GGT_peptidase"/>
</dbReference>
<keyword evidence="11" id="KW-1185">Reference proteome</keyword>
<comment type="caution">
    <text evidence="10">The sequence shown here is derived from an EMBL/GenBank/DDBJ whole genome shotgun (WGS) entry which is preliminary data.</text>
</comment>
<sequence>MAQTAWRQVAGTDFACEKTPATGHRGMVVTNHPLASAAAVEMLAGGGNAIDATIAALFTLSVVEPMMVGIFGGGTALIRLADGRQTVIDGLATAPAAAAPDSYRPISDTWPDYMETEGRANAVGASAVAVPGNLKAWCETLERFGRLDLATVTEAAIRHAARGFRATPYLCNCIEGVAEDLVRDPEISAIFTPGGTPLKPGDMVRQGAYADTLRLIARDGPDVLYGGELGARVAGALGRAGSHLRFQDLCDYRTIERQTVHGDYRGWEIVGTPPPCSGGVHIVQMLNLLEGFDVAGTGFGTAPGIHLLLEVLKIAASDRRASTADPDYVDVPVERLISKAYGDQRRAEILPDRANVFPARVISTESANTTHVTIADGDGNIVTSTQTINSLFGARLIIPGTGIIPNNYMYLFDPHPGHALSLEPGKRITSTQAPLIICRDGRPVHALGLPGGPRLYGSAMQAVVNLIDHGMSLQDAVEAPRVWTQGQDAEIEQAVPLAVRDAVAAMGHPVKAVEHVAGGMCAISFAADGAMTGAACWRADGTPVGIGGGEARAGTQFWPDYRRSTAS</sequence>
<dbReference type="InterPro" id="IPR051792">
    <property type="entry name" value="GGT_bact"/>
</dbReference>
<evidence type="ECO:0000256" key="3">
    <source>
        <dbReference type="ARBA" id="ARBA00009381"/>
    </source>
</evidence>
<dbReference type="PANTHER" id="PTHR43199:SF1">
    <property type="entry name" value="GLUTATHIONE HYDROLASE PROENZYME"/>
    <property type="match status" value="1"/>
</dbReference>
<keyword evidence="6 9" id="KW-0865">Zymogen</keyword>
<dbReference type="PROSITE" id="PS00462">
    <property type="entry name" value="G_GLU_TRANSPEPTIDASE"/>
    <property type="match status" value="1"/>
</dbReference>
<reference evidence="10 11" key="1">
    <citation type="submission" date="2024-03" db="EMBL/GenBank/DDBJ databases">
        <title>High-quality draft genome sequencing of Tistrella sp. BH-R2-4.</title>
        <authorList>
            <person name="Dong C."/>
        </authorList>
    </citation>
    <scope>NUCLEOTIDE SEQUENCE [LARGE SCALE GENOMIC DNA]</scope>
    <source>
        <strain evidence="10 11">BH-R2-4</strain>
    </source>
</reference>
<dbReference type="Proteomes" id="UP001413721">
    <property type="component" value="Unassembled WGS sequence"/>
</dbReference>
<evidence type="ECO:0000256" key="4">
    <source>
        <dbReference type="ARBA" id="ARBA00022679"/>
    </source>
</evidence>
<evidence type="ECO:0000256" key="9">
    <source>
        <dbReference type="RuleBase" id="RU368036"/>
    </source>
</evidence>
<comment type="PTM">
    <text evidence="9">Cleaved by autocatalysis into a large and a small subunit.</text>
</comment>
<dbReference type="InterPro" id="IPR043138">
    <property type="entry name" value="GGT_lsub"/>
</dbReference>
<evidence type="ECO:0000256" key="6">
    <source>
        <dbReference type="ARBA" id="ARBA00023145"/>
    </source>
</evidence>
<protein>
    <recommendedName>
        <fullName evidence="9">Glutathione hydrolase proenzyme</fullName>
        <ecNumber evidence="9">2.3.2.2</ecNumber>
        <ecNumber evidence="9">3.4.19.13</ecNumber>
    </recommendedName>
    <component>
        <recommendedName>
            <fullName evidence="9">Glutathione hydrolase large chain</fullName>
        </recommendedName>
    </component>
    <component>
        <recommendedName>
            <fullName evidence="9">Glutathione hydrolase small chain</fullName>
        </recommendedName>
    </component>
</protein>
<evidence type="ECO:0000256" key="8">
    <source>
        <dbReference type="ARBA" id="ARBA00047417"/>
    </source>
</evidence>
<name>A0ABU9YRJ6_9PROT</name>
<comment type="subunit">
    <text evidence="9">This enzyme consists of two polypeptide chains, which are synthesized in precursor form from a single polypeptide.</text>
</comment>
<organism evidence="10 11">
    <name type="scientific">Tistrella arctica</name>
    <dbReference type="NCBI Taxonomy" id="3133430"/>
    <lineage>
        <taxon>Bacteria</taxon>
        <taxon>Pseudomonadati</taxon>
        <taxon>Pseudomonadota</taxon>
        <taxon>Alphaproteobacteria</taxon>
        <taxon>Geminicoccales</taxon>
        <taxon>Geminicoccaceae</taxon>
        <taxon>Tistrella</taxon>
    </lineage>
</organism>
<comment type="catalytic activity">
    <reaction evidence="8 9">
        <text>an N-terminal (5-L-glutamyl)-[peptide] + an alpha-amino acid = 5-L-glutamyl amino acid + an N-terminal L-alpha-aminoacyl-[peptide]</text>
        <dbReference type="Rhea" id="RHEA:23904"/>
        <dbReference type="Rhea" id="RHEA-COMP:9780"/>
        <dbReference type="Rhea" id="RHEA-COMP:9795"/>
        <dbReference type="ChEBI" id="CHEBI:77644"/>
        <dbReference type="ChEBI" id="CHEBI:78597"/>
        <dbReference type="ChEBI" id="CHEBI:78599"/>
        <dbReference type="ChEBI" id="CHEBI:78608"/>
        <dbReference type="EC" id="2.3.2.2"/>
    </reaction>
</comment>
<evidence type="ECO:0000256" key="5">
    <source>
        <dbReference type="ARBA" id="ARBA00022801"/>
    </source>
</evidence>
<dbReference type="Pfam" id="PF01019">
    <property type="entry name" value="G_glu_transpept"/>
    <property type="match status" value="1"/>
</dbReference>
<comment type="pathway">
    <text evidence="9">Sulfur metabolism; glutathione metabolism.</text>
</comment>
<dbReference type="InterPro" id="IPR055262">
    <property type="entry name" value="GGT_CS"/>
</dbReference>
<evidence type="ECO:0000313" key="11">
    <source>
        <dbReference type="Proteomes" id="UP001413721"/>
    </source>
</evidence>
<comment type="catalytic activity">
    <reaction evidence="1 9">
        <text>an S-substituted glutathione + H2O = an S-substituted L-cysteinylglycine + L-glutamate</text>
        <dbReference type="Rhea" id="RHEA:59468"/>
        <dbReference type="ChEBI" id="CHEBI:15377"/>
        <dbReference type="ChEBI" id="CHEBI:29985"/>
        <dbReference type="ChEBI" id="CHEBI:90779"/>
        <dbReference type="ChEBI" id="CHEBI:143103"/>
        <dbReference type="EC" id="3.4.19.13"/>
    </reaction>
</comment>
<evidence type="ECO:0000313" key="10">
    <source>
        <dbReference type="EMBL" id="MEN2991439.1"/>
    </source>
</evidence>
<comment type="similarity">
    <text evidence="3 9">Belongs to the gamma-glutamyltransferase family.</text>
</comment>
<accession>A0ABU9YRJ6</accession>
<dbReference type="InterPro" id="IPR029055">
    <property type="entry name" value="Ntn_hydrolases_N"/>
</dbReference>
<dbReference type="PANTHER" id="PTHR43199">
    <property type="entry name" value="GLUTATHIONE HYDROLASE"/>
    <property type="match status" value="1"/>
</dbReference>
<proteinExistence type="inferred from homology"/>
<evidence type="ECO:0000256" key="2">
    <source>
        <dbReference type="ARBA" id="ARBA00001089"/>
    </source>
</evidence>
<dbReference type="EC" id="3.4.19.13" evidence="9"/>
<dbReference type="GO" id="GO:0103068">
    <property type="term" value="F:leukotriene C4 gamma-glutamyl transferase activity"/>
    <property type="evidence" value="ECO:0007669"/>
    <property type="project" value="UniProtKB-EC"/>
</dbReference>
<keyword evidence="5 9" id="KW-0378">Hydrolase</keyword>
<dbReference type="Gene3D" id="1.10.246.130">
    <property type="match status" value="1"/>
</dbReference>
<keyword evidence="7 9" id="KW-0012">Acyltransferase</keyword>
<dbReference type="EC" id="2.3.2.2" evidence="9"/>
<gene>
    <name evidence="10" type="primary">ggt</name>
    <name evidence="10" type="ORF">WG926_24210</name>
</gene>
<dbReference type="NCBIfam" id="TIGR00066">
    <property type="entry name" value="g_glut_trans"/>
    <property type="match status" value="1"/>
</dbReference>
<evidence type="ECO:0000256" key="7">
    <source>
        <dbReference type="ARBA" id="ARBA00023315"/>
    </source>
</evidence>
<keyword evidence="4 9" id="KW-0808">Transferase</keyword>
<dbReference type="Gene3D" id="3.60.20.40">
    <property type="match status" value="1"/>
</dbReference>
<comment type="catalytic activity">
    <reaction evidence="2 9">
        <text>glutathione + H2O = L-cysteinylglycine + L-glutamate</text>
        <dbReference type="Rhea" id="RHEA:28807"/>
        <dbReference type="ChEBI" id="CHEBI:15377"/>
        <dbReference type="ChEBI" id="CHEBI:29985"/>
        <dbReference type="ChEBI" id="CHEBI:57925"/>
        <dbReference type="ChEBI" id="CHEBI:61694"/>
        <dbReference type="EC" id="3.4.19.13"/>
    </reaction>
</comment>
<dbReference type="InterPro" id="IPR043137">
    <property type="entry name" value="GGT_ssub_C"/>
</dbReference>